<reference evidence="6" key="3">
    <citation type="submission" date="2023-05" db="EMBL/GenBank/DDBJ databases">
        <authorList>
            <person name="Smith C.H."/>
        </authorList>
    </citation>
    <scope>NUCLEOTIDE SEQUENCE</scope>
    <source>
        <strain evidence="6">CHS0354</strain>
        <tissue evidence="6">Mantle</tissue>
    </source>
</reference>
<evidence type="ECO:0000256" key="2">
    <source>
        <dbReference type="ARBA" id="ARBA00022898"/>
    </source>
</evidence>
<dbReference type="InterPro" id="IPR015421">
    <property type="entry name" value="PyrdxlP-dep_Trfase_major"/>
</dbReference>
<dbReference type="Gene3D" id="3.40.640.10">
    <property type="entry name" value="Type I PLP-dependent aspartate aminotransferase-like (Major domain)"/>
    <property type="match status" value="2"/>
</dbReference>
<dbReference type="EMBL" id="JAEAOA010001795">
    <property type="protein sequence ID" value="KAK3575728.1"/>
    <property type="molecule type" value="Genomic_DNA"/>
</dbReference>
<dbReference type="CDD" id="cd00616">
    <property type="entry name" value="AHBA_syn"/>
    <property type="match status" value="1"/>
</dbReference>
<keyword evidence="2" id="KW-0663">Pyridoxal phosphate</keyword>
<evidence type="ECO:0000256" key="3">
    <source>
        <dbReference type="ARBA" id="ARBA00037999"/>
    </source>
</evidence>
<evidence type="ECO:0000259" key="4">
    <source>
        <dbReference type="Pfam" id="PF01408"/>
    </source>
</evidence>
<keyword evidence="7" id="KW-1185">Reference proteome</keyword>
<protein>
    <submittedName>
        <fullName evidence="6">Uncharacterized protein</fullName>
    </submittedName>
</protein>
<dbReference type="InterPro" id="IPR000653">
    <property type="entry name" value="DegT/StrS_aminotransferase"/>
</dbReference>
<dbReference type="Gene3D" id="3.30.360.10">
    <property type="entry name" value="Dihydrodipicolinate Reductase, domain 2"/>
    <property type="match status" value="1"/>
</dbReference>
<organism evidence="6 7">
    <name type="scientific">Potamilus streckersoni</name>
    <dbReference type="NCBI Taxonomy" id="2493646"/>
    <lineage>
        <taxon>Eukaryota</taxon>
        <taxon>Metazoa</taxon>
        <taxon>Spiralia</taxon>
        <taxon>Lophotrochozoa</taxon>
        <taxon>Mollusca</taxon>
        <taxon>Bivalvia</taxon>
        <taxon>Autobranchia</taxon>
        <taxon>Heteroconchia</taxon>
        <taxon>Palaeoheterodonta</taxon>
        <taxon>Unionida</taxon>
        <taxon>Unionoidea</taxon>
        <taxon>Unionidae</taxon>
        <taxon>Ambleminae</taxon>
        <taxon>Lampsilini</taxon>
        <taxon>Potamilus</taxon>
    </lineage>
</organism>
<dbReference type="InterPro" id="IPR055170">
    <property type="entry name" value="GFO_IDH_MocA-like_dom"/>
</dbReference>
<dbReference type="PANTHER" id="PTHR30244">
    <property type="entry name" value="TRANSAMINASE"/>
    <property type="match status" value="1"/>
</dbReference>
<dbReference type="Pfam" id="PF01408">
    <property type="entry name" value="GFO_IDH_MocA"/>
    <property type="match status" value="1"/>
</dbReference>
<dbReference type="SUPFAM" id="SSF51735">
    <property type="entry name" value="NAD(P)-binding Rossmann-fold domains"/>
    <property type="match status" value="1"/>
</dbReference>
<dbReference type="SUPFAM" id="SSF55347">
    <property type="entry name" value="Glyceraldehyde-3-phosphate dehydrogenase-like, C-terminal domain"/>
    <property type="match status" value="1"/>
</dbReference>
<dbReference type="Gene3D" id="3.40.50.720">
    <property type="entry name" value="NAD(P)-binding Rossmann-like Domain"/>
    <property type="match status" value="1"/>
</dbReference>
<evidence type="ECO:0000313" key="7">
    <source>
        <dbReference type="Proteomes" id="UP001195483"/>
    </source>
</evidence>
<reference evidence="6" key="2">
    <citation type="journal article" date="2021" name="Genome Biol. Evol.">
        <title>Developing a high-quality reference genome for a parasitic bivalve with doubly uniparental inheritance (Bivalvia: Unionida).</title>
        <authorList>
            <person name="Smith C.H."/>
        </authorList>
    </citation>
    <scope>NUCLEOTIDE SEQUENCE</scope>
    <source>
        <strain evidence="6">CHS0354</strain>
        <tissue evidence="6">Mantle</tissue>
    </source>
</reference>
<dbReference type="InterPro" id="IPR000683">
    <property type="entry name" value="Gfo/Idh/MocA-like_OxRdtase_N"/>
</dbReference>
<reference evidence="6" key="1">
    <citation type="journal article" date="2021" name="Genome Biol. Evol.">
        <title>A High-Quality Reference Genome for a Parasitic Bivalve with Doubly Uniparental Inheritance (Bivalvia: Unionida).</title>
        <authorList>
            <person name="Smith C.H."/>
        </authorList>
    </citation>
    <scope>NUCLEOTIDE SEQUENCE</scope>
    <source>
        <strain evidence="6">CHS0354</strain>
    </source>
</reference>
<accession>A0AAE0VDD9</accession>
<dbReference type="InterPro" id="IPR036291">
    <property type="entry name" value="NAD(P)-bd_dom_sf"/>
</dbReference>
<evidence type="ECO:0000259" key="5">
    <source>
        <dbReference type="Pfam" id="PF22725"/>
    </source>
</evidence>
<dbReference type="GO" id="GO:0000271">
    <property type="term" value="P:polysaccharide biosynthetic process"/>
    <property type="evidence" value="ECO:0007669"/>
    <property type="project" value="TreeGrafter"/>
</dbReference>
<dbReference type="Pfam" id="PF01041">
    <property type="entry name" value="DegT_DnrJ_EryC1"/>
    <property type="match status" value="2"/>
</dbReference>
<gene>
    <name evidence="6" type="ORF">CHS0354_030060</name>
</gene>
<feature type="domain" description="GFO/IDH/MocA-like oxidoreductase" evidence="5">
    <location>
        <begin position="614"/>
        <end position="695"/>
    </location>
</feature>
<dbReference type="GO" id="GO:0000166">
    <property type="term" value="F:nucleotide binding"/>
    <property type="evidence" value="ECO:0007669"/>
    <property type="project" value="InterPro"/>
</dbReference>
<dbReference type="PANTHER" id="PTHR30244:SF36">
    <property type="entry name" value="3-OXO-GLUCOSE-6-PHOSPHATE:GLUTAMATE AMINOTRANSFERASE"/>
    <property type="match status" value="1"/>
</dbReference>
<comment type="caution">
    <text evidence="6">The sequence shown here is derived from an EMBL/GenBank/DDBJ whole genome shotgun (WGS) entry which is preliminary data.</text>
</comment>
<dbReference type="InterPro" id="IPR015422">
    <property type="entry name" value="PyrdxlP-dep_Trfase_small"/>
</dbReference>
<evidence type="ECO:0000313" key="6">
    <source>
        <dbReference type="EMBL" id="KAK3575728.1"/>
    </source>
</evidence>
<feature type="domain" description="Gfo/Idh/MocA-like oxidoreductase N-terminal" evidence="4">
    <location>
        <begin position="486"/>
        <end position="589"/>
    </location>
</feature>
<dbReference type="SUPFAM" id="SSF53383">
    <property type="entry name" value="PLP-dependent transferases"/>
    <property type="match status" value="1"/>
</dbReference>
<comment type="similarity">
    <text evidence="1">Belongs to the Gfo/Idh/MocA family.</text>
</comment>
<dbReference type="Pfam" id="PF22725">
    <property type="entry name" value="GFO_IDH_MocA_C3"/>
    <property type="match status" value="1"/>
</dbReference>
<comment type="similarity">
    <text evidence="3">Belongs to the DegT/DnrJ/EryC1 family.</text>
</comment>
<sequence length="774" mass="86273">MVPDIDREKCICRLPCVVPSAGYSADKRSSVDITQADGDIAGEDFIAGLCGVLRTAIVHQDGNTPPLLADIYPRCPIFAADSADIYPMGVWVWHMHTTVFPLLYLVRRLPASNTGICRCDKLFIICKEETVTALVQSNRSGIGSPNLQQSMTHSHSITRPEDTPVKMEDIRVSGKRPPGGWHPGPLNSEFEKQFAQYCGTADAVSCANGTQALHVIWAALGIKPAVPVFADINPETYNLDPNRVEDLLRQHSDIKTVLLVNLYGLPADVEAFQTLKEKYGLTIVEDCAQSHGAAYRDKRTGSLFDAAAFSFYATKNVYCGEGGCVFSATPNTHGIARKLINHGRKDGYEHDMIGYNYRMTEIQCVIGLMHCLMPMRILPARIENAVKVPHVPDGYTHVYHQYVIRAPHRDKLKAYLHDMNIQANIVYPIPNHKQEAYISHFPEMKNLSLSLAEQACQEVLSLPVQPFLTEADCKYVSDAVSDFYRTVGVIGTGYLGRFHVQKYQMCPKSELAVAKEFGCTAFSSPAELLKHTELVSIAVPSSLHYEIAKQALQSGVHTLIEKPITTKIEHADELIRLAAEKKLKIQVGHLERYNPAFVRCCLKLKIPCILNVRRANRYVRRNIDVSVLLDLMIHDVNLIQRVNPHPIVALEALGAAVLSDSFDISTVRMKFSNGSVADLRASRLAHKGERKIRIFQKNACLVIDMLNQRNMFYRKTVSQEAAGSILAEINSFIDAVRNNTEPEINGQEGRDALEITLKAIEQIQKADFYPPELD</sequence>
<dbReference type="Gene3D" id="3.90.1150.10">
    <property type="entry name" value="Aspartate Aminotransferase, domain 1"/>
    <property type="match status" value="1"/>
</dbReference>
<dbReference type="GO" id="GO:0008483">
    <property type="term" value="F:transaminase activity"/>
    <property type="evidence" value="ECO:0007669"/>
    <property type="project" value="TreeGrafter"/>
</dbReference>
<proteinExistence type="inferred from homology"/>
<dbReference type="GO" id="GO:0030170">
    <property type="term" value="F:pyridoxal phosphate binding"/>
    <property type="evidence" value="ECO:0007669"/>
    <property type="project" value="TreeGrafter"/>
</dbReference>
<name>A0AAE0VDD9_9BIVA</name>
<dbReference type="InterPro" id="IPR015424">
    <property type="entry name" value="PyrdxlP-dep_Trfase"/>
</dbReference>
<dbReference type="Proteomes" id="UP001195483">
    <property type="component" value="Unassembled WGS sequence"/>
</dbReference>
<evidence type="ECO:0000256" key="1">
    <source>
        <dbReference type="ARBA" id="ARBA00010928"/>
    </source>
</evidence>
<dbReference type="AlphaFoldDB" id="A0AAE0VDD9"/>